<dbReference type="InterPro" id="IPR037523">
    <property type="entry name" value="VOC_core"/>
</dbReference>
<dbReference type="Proteomes" id="UP001335729">
    <property type="component" value="Unassembled WGS sequence"/>
</dbReference>
<feature type="domain" description="VOC" evidence="2">
    <location>
        <begin position="19"/>
        <end position="133"/>
    </location>
</feature>
<dbReference type="InterPro" id="IPR051332">
    <property type="entry name" value="Fosfomycin_Res_Enzymes"/>
</dbReference>
<dbReference type="InterPro" id="IPR029068">
    <property type="entry name" value="Glyas_Bleomycin-R_OHBP_Dase"/>
</dbReference>
<evidence type="ECO:0000313" key="4">
    <source>
        <dbReference type="Proteomes" id="UP001335729"/>
    </source>
</evidence>
<reference evidence="3 4" key="1">
    <citation type="submission" date="2024-01" db="EMBL/GenBank/DDBJ databases">
        <title>Draft genome sequence of Gordonia sp. PKS22-38.</title>
        <authorList>
            <person name="Suphannarot A."/>
            <person name="Mingma R."/>
        </authorList>
    </citation>
    <scope>NUCLEOTIDE SEQUENCE [LARGE SCALE GENOMIC DNA]</scope>
    <source>
        <strain evidence="3 4">PKS22-38</strain>
    </source>
</reference>
<dbReference type="PANTHER" id="PTHR36113">
    <property type="entry name" value="LYASE, PUTATIVE-RELATED-RELATED"/>
    <property type="match status" value="1"/>
</dbReference>
<dbReference type="InterPro" id="IPR004360">
    <property type="entry name" value="Glyas_Fos-R_dOase_dom"/>
</dbReference>
<evidence type="ECO:0000259" key="2">
    <source>
        <dbReference type="PROSITE" id="PS51819"/>
    </source>
</evidence>
<evidence type="ECO:0000313" key="3">
    <source>
        <dbReference type="EMBL" id="MEE4025011.1"/>
    </source>
</evidence>
<protein>
    <submittedName>
        <fullName evidence="3">VOC family protein</fullName>
    </submittedName>
</protein>
<accession>A0ABU7MXG0</accession>
<dbReference type="CDD" id="cd08362">
    <property type="entry name" value="BphC5-RrK37_N_like"/>
    <property type="match status" value="1"/>
</dbReference>
<dbReference type="PANTHER" id="PTHR36113:SF6">
    <property type="entry name" value="FOSFOMYCIN RESISTANCE PROTEIN FOSX"/>
    <property type="match status" value="1"/>
</dbReference>
<evidence type="ECO:0000256" key="1">
    <source>
        <dbReference type="ARBA" id="ARBA00022723"/>
    </source>
</evidence>
<organism evidence="3 4">
    <name type="scientific">Gordonia prachuapensis</name>
    <dbReference type="NCBI Taxonomy" id="3115651"/>
    <lineage>
        <taxon>Bacteria</taxon>
        <taxon>Bacillati</taxon>
        <taxon>Actinomycetota</taxon>
        <taxon>Actinomycetes</taxon>
        <taxon>Mycobacteriales</taxon>
        <taxon>Gordoniaceae</taxon>
        <taxon>Gordonia</taxon>
    </lineage>
</organism>
<keyword evidence="1" id="KW-0479">Metal-binding</keyword>
<dbReference type="RefSeq" id="WP_330506348.1">
    <property type="nucleotide sequence ID" value="NZ_JAZDUE010000016.1"/>
</dbReference>
<proteinExistence type="predicted"/>
<dbReference type="Pfam" id="PF00903">
    <property type="entry name" value="Glyoxalase"/>
    <property type="match status" value="2"/>
</dbReference>
<keyword evidence="4" id="KW-1185">Reference proteome</keyword>
<dbReference type="Gene3D" id="3.10.180.10">
    <property type="entry name" value="2,3-Dihydroxybiphenyl 1,2-Dioxygenase, domain 1"/>
    <property type="match status" value="2"/>
</dbReference>
<comment type="caution">
    <text evidence="3">The sequence shown here is derived from an EMBL/GenBank/DDBJ whole genome shotgun (WGS) entry which is preliminary data.</text>
</comment>
<gene>
    <name evidence="3" type="ORF">V1Y59_18140</name>
</gene>
<dbReference type="SUPFAM" id="SSF54593">
    <property type="entry name" value="Glyoxalase/Bleomycin resistance protein/Dihydroxybiphenyl dioxygenase"/>
    <property type="match status" value="1"/>
</dbReference>
<dbReference type="EMBL" id="JAZDUE010000016">
    <property type="protein sequence ID" value="MEE4025011.1"/>
    <property type="molecule type" value="Genomic_DNA"/>
</dbReference>
<dbReference type="PROSITE" id="PS51819">
    <property type="entry name" value="VOC"/>
    <property type="match status" value="2"/>
</dbReference>
<name>A0ABU7MXG0_9ACTN</name>
<sequence>MLYSQRPVITEQPVCTLRSLRSVALTVPDPKASRDFYHEVWGLTAVDEDGDRFWLRATGTEHHVLDLRPGDTNALGGISFALGTPREVDEAAIALERIGVPMLRTPGLLDDAGGGYGLQFVDPEGRTIELSADTFAVSSQEPGGRRAVPRKIAHVVLNTTDIERTAQFYTQVLGMRISDWSERQMAFLRCNSDHHVIALNQATWPSINHIAYEMTSIDHFMRGIGSLRAHGIAPQWGPGRHGPGDNTFSYFTDPAGLVCEYTSEVAQIDEDAWLCRTWRRTPELSDTWGTAGPPSTTVRSAMAGIPDLGARSLVTPRDADYFYGAPEMAAVS</sequence>
<feature type="domain" description="VOC" evidence="2">
    <location>
        <begin position="151"/>
        <end position="264"/>
    </location>
</feature>